<feature type="compositionally biased region" description="Basic and acidic residues" evidence="1">
    <location>
        <begin position="99"/>
        <end position="108"/>
    </location>
</feature>
<sequence>MIHPISHMIDKNELNQILAFVSKKWTDLSRDPDNKALKSLPSAFWMNSLGGPTNNKGRWVTTIMYTENEDEANRFKDVLMRWQSKPQQPKSPDLVQIKGTKENSENKN</sequence>
<name>A0A075G3X8_9ARCH</name>
<accession>A0A075G3X8</accession>
<dbReference type="AlphaFoldDB" id="A0A075G3X8"/>
<evidence type="ECO:0000313" key="2">
    <source>
        <dbReference type="EMBL" id="AIE98760.1"/>
    </source>
</evidence>
<organism evidence="2">
    <name type="scientific">uncultured marine thaumarchaeote KM3_08_B06</name>
    <dbReference type="NCBI Taxonomy" id="1455978"/>
    <lineage>
        <taxon>Archaea</taxon>
        <taxon>Nitrososphaerota</taxon>
        <taxon>environmental samples</taxon>
    </lineage>
</organism>
<proteinExistence type="predicted"/>
<reference evidence="2" key="1">
    <citation type="journal article" date="2014" name="Genome Biol. Evol.">
        <title>Pangenome evidence for extensive interdomain horizontal transfer affecting lineage core and shell genes in uncultured planktonic thaumarchaeota and euryarchaeota.</title>
        <authorList>
            <person name="Deschamps P."/>
            <person name="Zivanovic Y."/>
            <person name="Moreira D."/>
            <person name="Rodriguez-Valera F."/>
            <person name="Lopez-Garcia P."/>
        </authorList>
    </citation>
    <scope>NUCLEOTIDE SEQUENCE</scope>
</reference>
<dbReference type="EMBL" id="KF900544">
    <property type="protein sequence ID" value="AIE98760.1"/>
    <property type="molecule type" value="Genomic_DNA"/>
</dbReference>
<protein>
    <submittedName>
        <fullName evidence="2">Uncharacterized protein</fullName>
    </submittedName>
</protein>
<feature type="region of interest" description="Disordered" evidence="1">
    <location>
        <begin position="83"/>
        <end position="108"/>
    </location>
</feature>
<evidence type="ECO:0000256" key="1">
    <source>
        <dbReference type="SAM" id="MobiDB-lite"/>
    </source>
</evidence>